<protein>
    <recommendedName>
        <fullName evidence="3 8">Mediator of RNA polymerase II transcription subunit 17</fullName>
    </recommendedName>
    <alternativeName>
        <fullName evidence="7 8">Mediator complex subunit 17</fullName>
    </alternativeName>
</protein>
<keyword evidence="11" id="KW-1185">Reference proteome</keyword>
<dbReference type="Gene3D" id="6.10.250.2620">
    <property type="match status" value="1"/>
</dbReference>
<feature type="compositionally biased region" description="Polar residues" evidence="9">
    <location>
        <begin position="1"/>
        <end position="11"/>
    </location>
</feature>
<dbReference type="GO" id="GO:0003712">
    <property type="term" value="F:transcription coregulator activity"/>
    <property type="evidence" value="ECO:0007669"/>
    <property type="project" value="InterPro"/>
</dbReference>
<evidence type="ECO:0000256" key="5">
    <source>
        <dbReference type="ARBA" id="ARBA00023163"/>
    </source>
</evidence>
<dbReference type="OrthoDB" id="5319830at2759"/>
<gene>
    <name evidence="8" type="primary">MED17</name>
    <name evidence="10" type="ORF">PPNO1_LOCUS836</name>
</gene>
<dbReference type="EMBL" id="CALLCH030000001">
    <property type="protein sequence ID" value="CAI4211040.1"/>
    <property type="molecule type" value="Genomic_DNA"/>
</dbReference>
<evidence type="ECO:0000256" key="1">
    <source>
        <dbReference type="ARBA" id="ARBA00004123"/>
    </source>
</evidence>
<comment type="similarity">
    <text evidence="2 8">Belongs to the Mediator complex subunit 17 family.</text>
</comment>
<feature type="region of interest" description="Disordered" evidence="9">
    <location>
        <begin position="57"/>
        <end position="90"/>
    </location>
</feature>
<evidence type="ECO:0000256" key="8">
    <source>
        <dbReference type="RuleBase" id="RU364140"/>
    </source>
</evidence>
<feature type="region of interest" description="Disordered" evidence="9">
    <location>
        <begin position="1"/>
        <end position="25"/>
    </location>
</feature>
<comment type="function">
    <text evidence="8">Component of the Mediator complex, a coactivator involved in the regulated transcription of nearly all RNA polymerase II-dependent genes. Mediator functions as a bridge to convey information from gene-specific regulatory proteins to the basal RNA polymerase II transcription machinery. Mediator is recruited to promoters by direct interactions with regulatory proteins and serves as a scaffold for the assembly of a functional preinitiation complex with RNA polymerase II and the general transcription factors.</text>
</comment>
<comment type="subcellular location">
    <subcellularLocation>
        <location evidence="1 8">Nucleus</location>
    </subcellularLocation>
</comment>
<keyword evidence="6 8" id="KW-0539">Nucleus</keyword>
<evidence type="ECO:0000256" key="7">
    <source>
        <dbReference type="ARBA" id="ARBA00032014"/>
    </source>
</evidence>
<dbReference type="InterPro" id="IPR019313">
    <property type="entry name" value="Mediator_Med17"/>
</dbReference>
<dbReference type="AlphaFoldDB" id="A0A9P1GVZ7"/>
<evidence type="ECO:0000256" key="3">
    <source>
        <dbReference type="ARBA" id="ARBA00019610"/>
    </source>
</evidence>
<name>A0A9P1GVZ7_9PEZI</name>
<evidence type="ECO:0000313" key="10">
    <source>
        <dbReference type="EMBL" id="CAI4211040.1"/>
    </source>
</evidence>
<feature type="compositionally biased region" description="Acidic residues" evidence="9">
    <location>
        <begin position="58"/>
        <end position="76"/>
    </location>
</feature>
<reference evidence="10" key="1">
    <citation type="submission" date="2022-11" db="EMBL/GenBank/DDBJ databases">
        <authorList>
            <person name="Scott C."/>
            <person name="Bruce N."/>
        </authorList>
    </citation>
    <scope>NUCLEOTIDE SEQUENCE</scope>
</reference>
<evidence type="ECO:0000256" key="2">
    <source>
        <dbReference type="ARBA" id="ARBA00005635"/>
    </source>
</evidence>
<sequence>MDNADGQSTGSPLCPVRPWPIPDADRSPKAISDYISLVNQTYPGGFRALNVAKITEGTNDESDDTNMADADQEGEGSGDGPSTEKDPVDARNESLQSLATAHYSALFALDLVSLLLTKENPVQAGNTLRQDLRELVGIGTLASQKHAESNVTADKIKDLGDVTAGWHILSVEETRDSAKKAAEVLQTEVEKEAKYWEDVLTVVESGWSVCRLPQERQTLSVKFGFNEASPEFRKHSLAPMRRATDGSVELDLGSLGGQAQRLVITVERDGKITGQKSQTAQGLIGGEGSLPDRVLEARNTIYARELWHELQMEARNLQSYDVRQHESSITYTRPTGLKVRIQLLSADECAPVDQGLPDNWLAESLHITLHVLLGFSHRQYETTRSRPLPPNQSRGRLQNQIHLLRPVIAWHVYMEAVEQCTNYIGGLVKSLRSGKMADAKFELNTTQNILTDPTAVSGAGRARLNPTHAVLNGNVLHLSFRIDLTITPGNRLTIMGCTLLARAAATVYQISLPNLAGSEHPNTLIESCPPHRDYPNLSEVRCYVDQAVSCALVNYFRPQLEDAEKEGLVRQNGSLDSIASIDGFDAEDKALWVKGVAGTSLYTAASSPRELAFAVAGPLHDPILK</sequence>
<dbReference type="GO" id="GO:0016592">
    <property type="term" value="C:mediator complex"/>
    <property type="evidence" value="ECO:0007669"/>
    <property type="project" value="InterPro"/>
</dbReference>
<dbReference type="GO" id="GO:0006357">
    <property type="term" value="P:regulation of transcription by RNA polymerase II"/>
    <property type="evidence" value="ECO:0007669"/>
    <property type="project" value="InterPro"/>
</dbReference>
<keyword evidence="8" id="KW-0010">Activator</keyword>
<proteinExistence type="inferred from homology"/>
<dbReference type="GO" id="GO:0070847">
    <property type="term" value="C:core mediator complex"/>
    <property type="evidence" value="ECO:0007669"/>
    <property type="project" value="TreeGrafter"/>
</dbReference>
<comment type="caution">
    <text evidence="10">The sequence shown here is derived from an EMBL/GenBank/DDBJ whole genome shotgun (WGS) entry which is preliminary data.</text>
</comment>
<keyword evidence="5 8" id="KW-0804">Transcription</keyword>
<dbReference type="PANTHER" id="PTHR13114">
    <property type="entry name" value="MEDIATOR OF RNA POLYMERASE II TRANSCRIPTION SUBUNIT 17"/>
    <property type="match status" value="1"/>
</dbReference>
<dbReference type="Pfam" id="PF10156">
    <property type="entry name" value="Med17"/>
    <property type="match status" value="1"/>
</dbReference>
<organism evidence="10 11">
    <name type="scientific">Parascedosporium putredinis</name>
    <dbReference type="NCBI Taxonomy" id="1442378"/>
    <lineage>
        <taxon>Eukaryota</taxon>
        <taxon>Fungi</taxon>
        <taxon>Dikarya</taxon>
        <taxon>Ascomycota</taxon>
        <taxon>Pezizomycotina</taxon>
        <taxon>Sordariomycetes</taxon>
        <taxon>Hypocreomycetidae</taxon>
        <taxon>Microascales</taxon>
        <taxon>Microascaceae</taxon>
        <taxon>Parascedosporium</taxon>
    </lineage>
</organism>
<evidence type="ECO:0000256" key="9">
    <source>
        <dbReference type="SAM" id="MobiDB-lite"/>
    </source>
</evidence>
<accession>A0A9P1GVZ7</accession>
<comment type="subunit">
    <text evidence="8">Component of the Mediator complex.</text>
</comment>
<evidence type="ECO:0000256" key="6">
    <source>
        <dbReference type="ARBA" id="ARBA00023242"/>
    </source>
</evidence>
<evidence type="ECO:0000256" key="4">
    <source>
        <dbReference type="ARBA" id="ARBA00023015"/>
    </source>
</evidence>
<dbReference type="Proteomes" id="UP000838763">
    <property type="component" value="Unassembled WGS sequence"/>
</dbReference>
<dbReference type="PANTHER" id="PTHR13114:SF7">
    <property type="entry name" value="MEDIATOR OF RNA POLYMERASE II TRANSCRIPTION SUBUNIT 17"/>
    <property type="match status" value="1"/>
</dbReference>
<evidence type="ECO:0000313" key="11">
    <source>
        <dbReference type="Proteomes" id="UP000838763"/>
    </source>
</evidence>
<keyword evidence="4 8" id="KW-0805">Transcription regulation</keyword>